<gene>
    <name evidence="2" type="primary">ycf54</name>
    <name evidence="2" type="ORF">Hrub_100</name>
</gene>
<dbReference type="InterPro" id="IPR038409">
    <property type="entry name" value="Ycf54-like_sf"/>
</dbReference>
<protein>
    <recommendedName>
        <fullName evidence="3">Ycf54</fullName>
    </recommendedName>
</protein>
<accession>A0A1C9CG43</accession>
<evidence type="ECO:0000256" key="1">
    <source>
        <dbReference type="ARBA" id="ARBA00043978"/>
    </source>
</evidence>
<evidence type="ECO:0008006" key="3">
    <source>
        <dbReference type="Google" id="ProtNLM"/>
    </source>
</evidence>
<dbReference type="AlphaFoldDB" id="A0A1C9CG43"/>
<dbReference type="InterPro" id="IPR019616">
    <property type="entry name" value="Ycf54"/>
</dbReference>
<dbReference type="Pfam" id="PF10674">
    <property type="entry name" value="Ycf54"/>
    <property type="match status" value="1"/>
</dbReference>
<proteinExistence type="inferred from homology"/>
<sequence>MPKYYFVMASKKFLLCNEPTEEILRERTNYYNSIKKPIDFWLVKNPKFLGSLEVSEISQKLNVPTAAIISTNSLFITWLKLRLGFVVTGIFTKDIL</sequence>
<comment type="similarity">
    <text evidence="1">Belongs to the ycf54 family.</text>
</comment>
<name>A0A1C9CG43_9FLOR</name>
<reference evidence="2" key="1">
    <citation type="journal article" date="2016" name="BMC Biol.">
        <title>Parallel evolution of highly conserved plastid genome architecture in red seaweeds and seed plants.</title>
        <authorList>
            <person name="Lee J."/>
            <person name="Cho C.H."/>
            <person name="Park S.I."/>
            <person name="Choi J.W."/>
            <person name="Song H.S."/>
            <person name="West J.A."/>
            <person name="Bhattacharya D."/>
            <person name="Yoon H.S."/>
        </authorList>
    </citation>
    <scope>NUCLEOTIDE SEQUENCE</scope>
</reference>
<dbReference type="Gene3D" id="3.30.70.1860">
    <property type="entry name" value="Uncharacterised protein family Ycf54"/>
    <property type="match status" value="1"/>
</dbReference>
<evidence type="ECO:0000313" key="2">
    <source>
        <dbReference type="EMBL" id="AOM67344.1"/>
    </source>
</evidence>
<keyword evidence="2" id="KW-0934">Plastid</keyword>
<dbReference type="PANTHER" id="PTHR35319:SF2">
    <property type="entry name" value="YCF54"/>
    <property type="match status" value="1"/>
</dbReference>
<dbReference type="RefSeq" id="YP_009294102.1">
    <property type="nucleotide sequence ID" value="NC_031146.1"/>
</dbReference>
<dbReference type="PANTHER" id="PTHR35319">
    <property type="match status" value="1"/>
</dbReference>
<dbReference type="EMBL" id="KX284724">
    <property type="protein sequence ID" value="AOM67344.1"/>
    <property type="molecule type" value="Genomic_DNA"/>
</dbReference>
<geneLocation type="plastid" evidence="2"/>
<dbReference type="GeneID" id="29070008"/>
<organism evidence="2">
    <name type="scientific">Hildenbrandia rubra</name>
    <dbReference type="NCBI Taxonomy" id="31481"/>
    <lineage>
        <taxon>Eukaryota</taxon>
        <taxon>Rhodophyta</taxon>
        <taxon>Florideophyceae</taxon>
        <taxon>Hildenbrandiophycidae</taxon>
        <taxon>Hildenbrandiales</taxon>
        <taxon>Hildenbrandiaceae</taxon>
        <taxon>Hildenbrandia</taxon>
    </lineage>
</organism>